<keyword evidence="6" id="KW-1185">Reference proteome</keyword>
<name>A0A6I3SB46_HELMO</name>
<dbReference type="InterPro" id="IPR050669">
    <property type="entry name" value="Hemerythrin"/>
</dbReference>
<dbReference type="GO" id="GO:0046872">
    <property type="term" value="F:metal ion binding"/>
    <property type="evidence" value="ECO:0007669"/>
    <property type="project" value="UniProtKB-KW"/>
</dbReference>
<evidence type="ECO:0000256" key="1">
    <source>
        <dbReference type="ARBA" id="ARBA00010587"/>
    </source>
</evidence>
<organism evidence="5 6">
    <name type="scientific">Heliobacterium mobile</name>
    <name type="common">Heliobacillus mobilis</name>
    <dbReference type="NCBI Taxonomy" id="28064"/>
    <lineage>
        <taxon>Bacteria</taxon>
        <taxon>Bacillati</taxon>
        <taxon>Bacillota</taxon>
        <taxon>Clostridia</taxon>
        <taxon>Eubacteriales</taxon>
        <taxon>Heliobacteriaceae</taxon>
        <taxon>Heliobacterium</taxon>
    </lineage>
</organism>
<dbReference type="EMBL" id="WNKU01000001">
    <property type="protein sequence ID" value="MTV47462.1"/>
    <property type="molecule type" value="Genomic_DNA"/>
</dbReference>
<dbReference type="SUPFAM" id="SSF47188">
    <property type="entry name" value="Hemerythrin-like"/>
    <property type="match status" value="1"/>
</dbReference>
<feature type="domain" description="Hemerythrin-like" evidence="4">
    <location>
        <begin position="21"/>
        <end position="133"/>
    </location>
</feature>
<proteinExistence type="inferred from homology"/>
<dbReference type="AlphaFoldDB" id="A0A6I3SB46"/>
<evidence type="ECO:0000313" key="6">
    <source>
        <dbReference type="Proteomes" id="UP000430670"/>
    </source>
</evidence>
<dbReference type="PROSITE" id="PS00550">
    <property type="entry name" value="HEMERYTHRINS"/>
    <property type="match status" value="1"/>
</dbReference>
<reference evidence="5 6" key="1">
    <citation type="submission" date="2019-11" db="EMBL/GenBank/DDBJ databases">
        <title>Whole-genome sequence of a the green, strictly anaerobic photosynthetic bacterium Heliobacillus mobilis DSM 6151.</title>
        <authorList>
            <person name="Kyndt J.A."/>
            <person name="Meyer T.E."/>
        </authorList>
    </citation>
    <scope>NUCLEOTIDE SEQUENCE [LARGE SCALE GENOMIC DNA]</scope>
    <source>
        <strain evidence="5 6">DSM 6151</strain>
    </source>
</reference>
<keyword evidence="3" id="KW-0408">Iron</keyword>
<dbReference type="PANTHER" id="PTHR37164">
    <property type="entry name" value="BACTERIOHEMERYTHRIN"/>
    <property type="match status" value="1"/>
</dbReference>
<dbReference type="PANTHER" id="PTHR37164:SF1">
    <property type="entry name" value="BACTERIOHEMERYTHRIN"/>
    <property type="match status" value="1"/>
</dbReference>
<gene>
    <name evidence="5" type="ORF">GJ688_00530</name>
</gene>
<comment type="similarity">
    <text evidence="1">Belongs to the hemerythrin family.</text>
</comment>
<evidence type="ECO:0000259" key="4">
    <source>
        <dbReference type="Pfam" id="PF01814"/>
    </source>
</evidence>
<dbReference type="OrthoDB" id="9797092at2"/>
<dbReference type="InterPro" id="IPR012312">
    <property type="entry name" value="Hemerythrin-like"/>
</dbReference>
<dbReference type="Pfam" id="PF01814">
    <property type="entry name" value="Hemerythrin"/>
    <property type="match status" value="1"/>
</dbReference>
<evidence type="ECO:0000256" key="3">
    <source>
        <dbReference type="ARBA" id="ARBA00023004"/>
    </source>
</evidence>
<dbReference type="Gene3D" id="1.20.120.50">
    <property type="entry name" value="Hemerythrin-like"/>
    <property type="match status" value="1"/>
</dbReference>
<dbReference type="InterPro" id="IPR035938">
    <property type="entry name" value="Hemerythrin-like_sf"/>
</dbReference>
<keyword evidence="2" id="KW-0479">Metal-binding</keyword>
<evidence type="ECO:0000313" key="5">
    <source>
        <dbReference type="EMBL" id="MTV47462.1"/>
    </source>
</evidence>
<dbReference type="InterPro" id="IPR012827">
    <property type="entry name" value="Hemerythrin_metal-bd"/>
</dbReference>
<protein>
    <submittedName>
        <fullName evidence="5">Bacteriohemerythrin</fullName>
    </submittedName>
</protein>
<dbReference type="CDD" id="cd12107">
    <property type="entry name" value="Hemerythrin"/>
    <property type="match status" value="1"/>
</dbReference>
<accession>A0A6I3SB46</accession>
<dbReference type="InterPro" id="IPR016131">
    <property type="entry name" value="Haemerythrin_Fe_BS"/>
</dbReference>
<comment type="caution">
    <text evidence="5">The sequence shown here is derived from an EMBL/GenBank/DDBJ whole genome shotgun (WGS) entry which is preliminary data.</text>
</comment>
<dbReference type="Proteomes" id="UP000430670">
    <property type="component" value="Unassembled WGS sequence"/>
</dbReference>
<evidence type="ECO:0000256" key="2">
    <source>
        <dbReference type="ARBA" id="ARBA00022723"/>
    </source>
</evidence>
<dbReference type="NCBIfam" id="TIGR02481">
    <property type="entry name" value="hemeryth_dom"/>
    <property type="match status" value="1"/>
</dbReference>
<sequence>MRAERGLPMKVEWTDDLLIGIGIIDDQHKKLVERVKGFTKAVESRDMAKIEETINYLIGYTIQHFGAEELIMIRNGYDEFKSHREEHSSFINIIYDANKSLQKKELTQEKLEALQELFLQWIVNHIKIKDKRIGEQII</sequence>
<dbReference type="NCBIfam" id="NF033749">
    <property type="entry name" value="bact_hemeryth"/>
    <property type="match status" value="1"/>
</dbReference>